<keyword evidence="1" id="KW-1133">Transmembrane helix</keyword>
<reference evidence="2 3" key="1">
    <citation type="submission" date="2021-03" db="EMBL/GenBank/DDBJ databases">
        <title>Genomic Encyclopedia of Type Strains, Phase IV (KMG-IV): sequencing the most valuable type-strain genomes for metagenomic binning, comparative biology and taxonomic classification.</title>
        <authorList>
            <person name="Goeker M."/>
        </authorList>
    </citation>
    <scope>NUCLEOTIDE SEQUENCE [LARGE SCALE GENOMIC DNA]</scope>
    <source>
        <strain evidence="2 3">DSM 6139</strain>
    </source>
</reference>
<name>A0ABS4G943_9CLOT</name>
<dbReference type="Proteomes" id="UP001519271">
    <property type="component" value="Unassembled WGS sequence"/>
</dbReference>
<comment type="caution">
    <text evidence="2">The sequence shown here is derived from an EMBL/GenBank/DDBJ whole genome shotgun (WGS) entry which is preliminary data.</text>
</comment>
<dbReference type="RefSeq" id="WP_209461078.1">
    <property type="nucleotide sequence ID" value="NZ_JAGGKC010000050.1"/>
</dbReference>
<keyword evidence="3" id="KW-1185">Reference proteome</keyword>
<evidence type="ECO:0000313" key="3">
    <source>
        <dbReference type="Proteomes" id="UP001519271"/>
    </source>
</evidence>
<keyword evidence="1" id="KW-0472">Membrane</keyword>
<dbReference type="EMBL" id="JAGGKC010000050">
    <property type="protein sequence ID" value="MBP1920927.1"/>
    <property type="molecule type" value="Genomic_DNA"/>
</dbReference>
<sequence length="48" mass="5294">MDVLISAVSDIGFPMVVAIYLLTRIEGKMENLTVSINNLSTILDQNLK</sequence>
<accession>A0ABS4G943</accession>
<evidence type="ECO:0008006" key="4">
    <source>
        <dbReference type="Google" id="ProtNLM"/>
    </source>
</evidence>
<gene>
    <name evidence="2" type="ORF">J2Z34_003447</name>
</gene>
<dbReference type="InterPro" id="IPR024419">
    <property type="entry name" value="YvrJ"/>
</dbReference>
<evidence type="ECO:0000256" key="1">
    <source>
        <dbReference type="SAM" id="Phobius"/>
    </source>
</evidence>
<evidence type="ECO:0000313" key="2">
    <source>
        <dbReference type="EMBL" id="MBP1920927.1"/>
    </source>
</evidence>
<dbReference type="Pfam" id="PF12841">
    <property type="entry name" value="YvrJ"/>
    <property type="match status" value="1"/>
</dbReference>
<keyword evidence="1" id="KW-0812">Transmembrane</keyword>
<feature type="transmembrane region" description="Helical" evidence="1">
    <location>
        <begin position="6"/>
        <end position="23"/>
    </location>
</feature>
<proteinExistence type="predicted"/>
<organism evidence="2 3">
    <name type="scientific">Youngiibacter multivorans</name>
    <dbReference type="NCBI Taxonomy" id="937251"/>
    <lineage>
        <taxon>Bacteria</taxon>
        <taxon>Bacillati</taxon>
        <taxon>Bacillota</taxon>
        <taxon>Clostridia</taxon>
        <taxon>Eubacteriales</taxon>
        <taxon>Clostridiaceae</taxon>
        <taxon>Youngiibacter</taxon>
    </lineage>
</organism>
<protein>
    <recommendedName>
        <fullName evidence="4">YvrJ family protein</fullName>
    </recommendedName>
</protein>